<name>A0A951QXS6_9CYAN</name>
<dbReference type="Proteomes" id="UP000729701">
    <property type="component" value="Unassembled WGS sequence"/>
</dbReference>
<evidence type="ECO:0000313" key="1">
    <source>
        <dbReference type="EMBL" id="MBW4671980.1"/>
    </source>
</evidence>
<dbReference type="EMBL" id="JAHHGZ010000058">
    <property type="protein sequence ID" value="MBW4671980.1"/>
    <property type="molecule type" value="Genomic_DNA"/>
</dbReference>
<organism evidence="1 2">
    <name type="scientific">Cyanomargarita calcarea GSE-NOS-MK-12-04C</name>
    <dbReference type="NCBI Taxonomy" id="2839659"/>
    <lineage>
        <taxon>Bacteria</taxon>
        <taxon>Bacillati</taxon>
        <taxon>Cyanobacteriota</taxon>
        <taxon>Cyanophyceae</taxon>
        <taxon>Nostocales</taxon>
        <taxon>Cyanomargaritaceae</taxon>
        <taxon>Cyanomargarita</taxon>
    </lineage>
</organism>
<evidence type="ECO:0000313" key="2">
    <source>
        <dbReference type="Proteomes" id="UP000729701"/>
    </source>
</evidence>
<reference evidence="1" key="2">
    <citation type="journal article" date="2022" name="Microbiol. Resour. Announc.">
        <title>Metagenome Sequencing to Explore Phylogenomics of Terrestrial Cyanobacteria.</title>
        <authorList>
            <person name="Ward R.D."/>
            <person name="Stajich J.E."/>
            <person name="Johansen J.R."/>
            <person name="Huntemann M."/>
            <person name="Clum A."/>
            <person name="Foster B."/>
            <person name="Foster B."/>
            <person name="Roux S."/>
            <person name="Palaniappan K."/>
            <person name="Varghese N."/>
            <person name="Mukherjee S."/>
            <person name="Reddy T.B.K."/>
            <person name="Daum C."/>
            <person name="Copeland A."/>
            <person name="Chen I.A."/>
            <person name="Ivanova N.N."/>
            <person name="Kyrpides N.C."/>
            <person name="Shapiro N."/>
            <person name="Eloe-Fadrosh E.A."/>
            <person name="Pietrasiak N."/>
        </authorList>
    </citation>
    <scope>NUCLEOTIDE SEQUENCE</scope>
    <source>
        <strain evidence="1">GSE-NOS-MK-12-04C</strain>
    </source>
</reference>
<reference evidence="1" key="1">
    <citation type="submission" date="2021-05" db="EMBL/GenBank/DDBJ databases">
        <authorList>
            <person name="Pietrasiak N."/>
            <person name="Ward R."/>
            <person name="Stajich J.E."/>
            <person name="Kurbessoian T."/>
        </authorList>
    </citation>
    <scope>NUCLEOTIDE SEQUENCE</scope>
    <source>
        <strain evidence="1">GSE-NOS-MK-12-04C</strain>
    </source>
</reference>
<comment type="caution">
    <text evidence="1">The sequence shown here is derived from an EMBL/GenBank/DDBJ whole genome shotgun (WGS) entry which is preliminary data.</text>
</comment>
<gene>
    <name evidence="1" type="ORF">KME60_32290</name>
</gene>
<protein>
    <submittedName>
        <fullName evidence="1">Uncharacterized protein</fullName>
    </submittedName>
</protein>
<accession>A0A951QXS6</accession>
<sequence length="97" mass="11133">MVYTQAARYQLCSLDFHTKEVYSGARQEGNIVQNPCIYVTSTQEWALVAMYRKQGQAITSPENFELPFSGKLSSDNRWVILANLIPWAEFEEEYSSS</sequence>
<dbReference type="AlphaFoldDB" id="A0A951QXS6"/>
<proteinExistence type="predicted"/>